<keyword evidence="3" id="KW-1185">Reference proteome</keyword>
<protein>
    <recommendedName>
        <fullName evidence="1">ABC-type transport auxiliary lipoprotein component domain-containing protein</fullName>
    </recommendedName>
</protein>
<dbReference type="AlphaFoldDB" id="A0A178IGX3"/>
<name>A0A178IGX3_9BACT</name>
<organism evidence="2 3">
    <name type="scientific">Termitidicoccus mucosus</name>
    <dbReference type="NCBI Taxonomy" id="1184151"/>
    <lineage>
        <taxon>Bacteria</taxon>
        <taxon>Pseudomonadati</taxon>
        <taxon>Verrucomicrobiota</taxon>
        <taxon>Opitutia</taxon>
        <taxon>Opitutales</taxon>
        <taxon>Opitutaceae</taxon>
        <taxon>Termitidicoccus</taxon>
    </lineage>
</organism>
<evidence type="ECO:0000313" key="2">
    <source>
        <dbReference type="EMBL" id="OAM88861.1"/>
    </source>
</evidence>
<evidence type="ECO:0000259" key="1">
    <source>
        <dbReference type="Pfam" id="PF03886"/>
    </source>
</evidence>
<dbReference type="EMBL" id="LRRQ01000119">
    <property type="protein sequence ID" value="OAM88861.1"/>
    <property type="molecule type" value="Genomic_DNA"/>
</dbReference>
<sequence length="208" mass="21873">MLIMKSSLISRAFAVALLATFLGGCSIVPQAKVDPTRTYILGVPAAPGVTPGPGARAQVNIRALTLAGYLQGVKTMLVRRGENEIVPQVYVRWAEPLDSGVARILRDSLIASGAAAGVDDRAGMGRDADCELSVWILACEGVQNPDGTHGVRFAADYEIRFRANPGKTVRRAFAAPSAVWDGKDFGQLAALLSVSVEKLAADIAAALK</sequence>
<accession>A0A178IGX3</accession>
<dbReference type="STRING" id="1184151.AW736_17780"/>
<evidence type="ECO:0000313" key="3">
    <source>
        <dbReference type="Proteomes" id="UP000078486"/>
    </source>
</evidence>
<dbReference type="Pfam" id="PF03886">
    <property type="entry name" value="ABC_trans_aux"/>
    <property type="match status" value="1"/>
</dbReference>
<dbReference type="InterPro" id="IPR005586">
    <property type="entry name" value="ABC_trans_aux"/>
</dbReference>
<dbReference type="PROSITE" id="PS51257">
    <property type="entry name" value="PROKAR_LIPOPROTEIN"/>
    <property type="match status" value="1"/>
</dbReference>
<reference evidence="2 3" key="1">
    <citation type="submission" date="2016-01" db="EMBL/GenBank/DDBJ databases">
        <title>High potential of lignocellulose degradation of a new Verrucomicrobia species.</title>
        <authorList>
            <person name="Wang Y."/>
            <person name="Shi Y."/>
            <person name="Qiu Z."/>
            <person name="Liu S."/>
            <person name="Yang H."/>
        </authorList>
    </citation>
    <scope>NUCLEOTIDE SEQUENCE [LARGE SCALE GENOMIC DNA]</scope>
    <source>
        <strain evidence="2 3">TSB47</strain>
    </source>
</reference>
<dbReference type="Proteomes" id="UP000078486">
    <property type="component" value="Unassembled WGS sequence"/>
</dbReference>
<dbReference type="Gene3D" id="3.40.50.10610">
    <property type="entry name" value="ABC-type transport auxiliary lipoprotein component"/>
    <property type="match status" value="1"/>
</dbReference>
<comment type="caution">
    <text evidence="2">The sequence shown here is derived from an EMBL/GenBank/DDBJ whole genome shotgun (WGS) entry which is preliminary data.</text>
</comment>
<gene>
    <name evidence="2" type="ORF">AW736_17780</name>
</gene>
<dbReference type="SUPFAM" id="SSF159594">
    <property type="entry name" value="XCC0632-like"/>
    <property type="match status" value="1"/>
</dbReference>
<feature type="domain" description="ABC-type transport auxiliary lipoprotein component" evidence="1">
    <location>
        <begin position="39"/>
        <end position="204"/>
    </location>
</feature>
<proteinExistence type="predicted"/>